<keyword evidence="5" id="KW-0368">Histidine biosynthesis</keyword>
<evidence type="ECO:0000256" key="7">
    <source>
        <dbReference type="RuleBase" id="RU004175"/>
    </source>
</evidence>
<feature type="binding site" evidence="5">
    <location>
        <position position="361"/>
    </location>
    <ligand>
        <name>Zn(2+)</name>
        <dbReference type="ChEBI" id="CHEBI:29105"/>
    </ligand>
</feature>
<dbReference type="GO" id="GO:0004399">
    <property type="term" value="F:histidinol dehydrogenase activity"/>
    <property type="evidence" value="ECO:0007669"/>
    <property type="project" value="UniProtKB-EC"/>
</dbReference>
<dbReference type="PROSITE" id="PS00611">
    <property type="entry name" value="HISOL_DEHYDROGENASE"/>
    <property type="match status" value="1"/>
</dbReference>
<proteinExistence type="inferred from homology"/>
<feature type="binding site" evidence="5">
    <location>
        <position position="262"/>
    </location>
    <ligand>
        <name>Zn(2+)</name>
        <dbReference type="ChEBI" id="CHEBI:29105"/>
    </ligand>
</feature>
<dbReference type="PRINTS" id="PR00083">
    <property type="entry name" value="HOLDHDRGNASE"/>
</dbReference>
<dbReference type="PIRSF" id="PIRSF000099">
    <property type="entry name" value="Histidinol_dh"/>
    <property type="match status" value="1"/>
</dbReference>
<dbReference type="Proteomes" id="UP001267638">
    <property type="component" value="Unassembled WGS sequence"/>
</dbReference>
<organism evidence="8 9">
    <name type="scientific">Sphingobium xenophagum</name>
    <dbReference type="NCBI Taxonomy" id="121428"/>
    <lineage>
        <taxon>Bacteria</taxon>
        <taxon>Pseudomonadati</taxon>
        <taxon>Pseudomonadota</taxon>
        <taxon>Alphaproteobacteria</taxon>
        <taxon>Sphingomonadales</taxon>
        <taxon>Sphingomonadaceae</taxon>
        <taxon>Sphingobium</taxon>
    </lineage>
</organism>
<dbReference type="CDD" id="cd06572">
    <property type="entry name" value="Histidinol_dh"/>
    <property type="match status" value="1"/>
</dbReference>
<feature type="binding site" evidence="5">
    <location>
        <position position="259"/>
    </location>
    <ligand>
        <name>Zn(2+)</name>
        <dbReference type="ChEBI" id="CHEBI:29105"/>
    </ligand>
</feature>
<sequence length="429" mass="45000">MTQRLATTSPDFAAAFTTLVDARREADEDVSRDVTAILKAVRAGGDAALADYTQRFDRHDLNVSGWAVTPAECRAALEGISTTLRDALELAAARITAYHEKQRPVDSDGVDSAGVRLGARWSAVDAAGLYVPGGRAAYPSSLLMNVIPAKVAGVSRIAMVTPTPNGEINPLVLAAAQIAGIEEIWRVGGAQAVAALAYGTDRIAPVDVITGPGNAWVAEAKRQLYGVVGIDMVAGPSEILVVADAKNDPDWIAADLLSQSEHDPTSQSILFTDDAAFADAVEQAVQRRLPLLSTQAVATTSWNANGAIIVVRDFEEAMPLVNRLAAEHLELAVDDPDALFAKVRHAGSVFLGRMTPEAVGDYVAGPNHVLPTGRRARFSSGLSVLDFMKRTSFLSLDTASIGAIGPAAVALAEAEGLPAHAASVALRLK</sequence>
<feature type="active site" description="Proton acceptor" evidence="5">
    <location>
        <position position="328"/>
    </location>
</feature>
<keyword evidence="2 5" id="KW-0479">Metal-binding</keyword>
<dbReference type="Pfam" id="PF00815">
    <property type="entry name" value="Histidinol_dh"/>
    <property type="match status" value="1"/>
</dbReference>
<evidence type="ECO:0000256" key="1">
    <source>
        <dbReference type="ARBA" id="ARBA00010178"/>
    </source>
</evidence>
<comment type="cofactor">
    <cofactor evidence="5">
        <name>Zn(2+)</name>
        <dbReference type="ChEBI" id="CHEBI:29105"/>
    </cofactor>
    <text evidence="5">Binds 1 zinc ion per subunit.</text>
</comment>
<feature type="binding site" evidence="5">
    <location>
        <position position="420"/>
    </location>
    <ligand>
        <name>Zn(2+)</name>
        <dbReference type="ChEBI" id="CHEBI:29105"/>
    </ligand>
</feature>
<feature type="binding site" evidence="5">
    <location>
        <position position="237"/>
    </location>
    <ligand>
        <name>substrate</name>
    </ligand>
</feature>
<evidence type="ECO:0000313" key="9">
    <source>
        <dbReference type="Proteomes" id="UP001267638"/>
    </source>
</evidence>
<dbReference type="HAMAP" id="MF_01024">
    <property type="entry name" value="HisD"/>
    <property type="match status" value="1"/>
</dbReference>
<feature type="binding site" evidence="5">
    <location>
        <position position="361"/>
    </location>
    <ligand>
        <name>substrate</name>
    </ligand>
</feature>
<feature type="binding site" evidence="5">
    <location>
        <position position="262"/>
    </location>
    <ligand>
        <name>substrate</name>
    </ligand>
</feature>
<dbReference type="EC" id="1.1.1.23" evidence="5"/>
<evidence type="ECO:0000256" key="4">
    <source>
        <dbReference type="ARBA" id="ARBA00023002"/>
    </source>
</evidence>
<comment type="caution">
    <text evidence="8">The sequence shown here is derived from an EMBL/GenBank/DDBJ whole genome shotgun (WGS) entry which is preliminary data.</text>
</comment>
<feature type="active site" description="Proton acceptor" evidence="5">
    <location>
        <position position="327"/>
    </location>
</feature>
<dbReference type="InterPro" id="IPR001692">
    <property type="entry name" value="Histidinol_DH_CS"/>
</dbReference>
<accession>A0ABU1X0U9</accession>
<evidence type="ECO:0000256" key="3">
    <source>
        <dbReference type="ARBA" id="ARBA00022833"/>
    </source>
</evidence>
<reference evidence="8 9" key="1">
    <citation type="submission" date="2023-07" db="EMBL/GenBank/DDBJ databases">
        <title>Sorghum-associated microbial communities from plants grown in Nebraska, USA.</title>
        <authorList>
            <person name="Schachtman D."/>
        </authorList>
    </citation>
    <scope>NUCLEOTIDE SEQUENCE [LARGE SCALE GENOMIC DNA]</scope>
    <source>
        <strain evidence="8 9">4256</strain>
    </source>
</reference>
<dbReference type="RefSeq" id="WP_310224244.1">
    <property type="nucleotide sequence ID" value="NZ_JAVDWV010000008.1"/>
</dbReference>
<dbReference type="SUPFAM" id="SSF53720">
    <property type="entry name" value="ALDH-like"/>
    <property type="match status" value="1"/>
</dbReference>
<dbReference type="Gene3D" id="1.20.5.1300">
    <property type="match status" value="1"/>
</dbReference>
<feature type="binding site" evidence="5">
    <location>
        <position position="191"/>
    </location>
    <ligand>
        <name>NAD(+)</name>
        <dbReference type="ChEBI" id="CHEBI:57540"/>
    </ligand>
</feature>
<dbReference type="PANTHER" id="PTHR21256">
    <property type="entry name" value="HISTIDINOL DEHYDROGENASE HDH"/>
    <property type="match status" value="1"/>
</dbReference>
<dbReference type="InterPro" id="IPR012131">
    <property type="entry name" value="Hstdl_DH"/>
</dbReference>
<comment type="function">
    <text evidence="5">Catalyzes the sequential NAD-dependent oxidations of L-histidinol to L-histidinaldehyde and then to L-histidine.</text>
</comment>
<keyword evidence="3 5" id="KW-0862">Zinc</keyword>
<feature type="binding site" evidence="5">
    <location>
        <position position="130"/>
    </location>
    <ligand>
        <name>NAD(+)</name>
        <dbReference type="ChEBI" id="CHEBI:57540"/>
    </ligand>
</feature>
<keyword evidence="5" id="KW-0028">Amino-acid biosynthesis</keyword>
<evidence type="ECO:0000256" key="2">
    <source>
        <dbReference type="ARBA" id="ARBA00022723"/>
    </source>
</evidence>
<dbReference type="PANTHER" id="PTHR21256:SF2">
    <property type="entry name" value="HISTIDINE BIOSYNTHESIS TRIFUNCTIONAL PROTEIN"/>
    <property type="match status" value="1"/>
</dbReference>
<evidence type="ECO:0000256" key="6">
    <source>
        <dbReference type="PIRNR" id="PIRNR000099"/>
    </source>
</evidence>
<dbReference type="InterPro" id="IPR016161">
    <property type="entry name" value="Ald_DH/histidinol_DH"/>
</dbReference>
<dbReference type="EMBL" id="JAVDWV010000008">
    <property type="protein sequence ID" value="MDR7155195.1"/>
    <property type="molecule type" value="Genomic_DNA"/>
</dbReference>
<keyword evidence="4 5" id="KW-0560">Oxidoreductase</keyword>
<feature type="binding site" evidence="5">
    <location>
        <position position="415"/>
    </location>
    <ligand>
        <name>substrate</name>
    </ligand>
</feature>
<feature type="binding site" evidence="5">
    <location>
        <position position="259"/>
    </location>
    <ligand>
        <name>substrate</name>
    </ligand>
</feature>
<gene>
    <name evidence="5" type="primary">hisD</name>
    <name evidence="8" type="ORF">J2W40_002017</name>
</gene>
<evidence type="ECO:0000313" key="8">
    <source>
        <dbReference type="EMBL" id="MDR7155195.1"/>
    </source>
</evidence>
<dbReference type="NCBIfam" id="TIGR00069">
    <property type="entry name" value="hisD"/>
    <property type="match status" value="1"/>
</dbReference>
<dbReference type="InterPro" id="IPR022695">
    <property type="entry name" value="Histidinol_DH_monofunct"/>
</dbReference>
<keyword evidence="5" id="KW-0520">NAD</keyword>
<dbReference type="Gene3D" id="3.40.50.1980">
    <property type="entry name" value="Nitrogenase molybdenum iron protein domain"/>
    <property type="match status" value="2"/>
</dbReference>
<name>A0ABU1X0U9_SPHXE</name>
<feature type="binding site" evidence="5">
    <location>
        <position position="328"/>
    </location>
    <ligand>
        <name>substrate</name>
    </ligand>
</feature>
<feature type="binding site" evidence="5">
    <location>
        <position position="214"/>
    </location>
    <ligand>
        <name>NAD(+)</name>
        <dbReference type="ChEBI" id="CHEBI:57540"/>
    </ligand>
</feature>
<comment type="catalytic activity">
    <reaction evidence="5">
        <text>L-histidinol + 2 NAD(+) + H2O = L-histidine + 2 NADH + 3 H(+)</text>
        <dbReference type="Rhea" id="RHEA:20641"/>
        <dbReference type="ChEBI" id="CHEBI:15377"/>
        <dbReference type="ChEBI" id="CHEBI:15378"/>
        <dbReference type="ChEBI" id="CHEBI:57540"/>
        <dbReference type="ChEBI" id="CHEBI:57595"/>
        <dbReference type="ChEBI" id="CHEBI:57699"/>
        <dbReference type="ChEBI" id="CHEBI:57945"/>
        <dbReference type="EC" id="1.1.1.23"/>
    </reaction>
</comment>
<evidence type="ECO:0000256" key="5">
    <source>
        <dbReference type="HAMAP-Rule" id="MF_01024"/>
    </source>
</evidence>
<protein>
    <recommendedName>
        <fullName evidence="5">Histidinol dehydrogenase</fullName>
        <shortName evidence="5">HDH</shortName>
        <ecNumber evidence="5">1.1.1.23</ecNumber>
    </recommendedName>
</protein>
<feature type="binding site" evidence="5">
    <location>
        <position position="420"/>
    </location>
    <ligand>
        <name>substrate</name>
    </ligand>
</feature>
<comment type="pathway">
    <text evidence="5">Amino-acid biosynthesis; L-histidine biosynthesis; L-histidine from 5-phospho-alpha-D-ribose 1-diphosphate: step 9/9.</text>
</comment>
<comment type="similarity">
    <text evidence="1 5 6 7">Belongs to the histidinol dehydrogenase family.</text>
</comment>
<keyword evidence="9" id="KW-1185">Reference proteome</keyword>